<accession>A0ABV3Y6B1</accession>
<feature type="domain" description="HEPN" evidence="1">
    <location>
        <begin position="148"/>
        <end position="259"/>
    </location>
</feature>
<dbReference type="SUPFAM" id="SSF81301">
    <property type="entry name" value="Nucleotidyltransferase"/>
    <property type="match status" value="1"/>
</dbReference>
<dbReference type="InterPro" id="IPR041633">
    <property type="entry name" value="Polbeta"/>
</dbReference>
<organism evidence="2 3">
    <name type="scientific">Ferrimicrobium acidiphilum</name>
    <dbReference type="NCBI Taxonomy" id="121039"/>
    <lineage>
        <taxon>Bacteria</taxon>
        <taxon>Bacillati</taxon>
        <taxon>Actinomycetota</taxon>
        <taxon>Acidimicrobiia</taxon>
        <taxon>Acidimicrobiales</taxon>
        <taxon>Acidimicrobiaceae</taxon>
        <taxon>Ferrimicrobium</taxon>
    </lineage>
</organism>
<dbReference type="Gene3D" id="3.30.460.10">
    <property type="entry name" value="Beta Polymerase, domain 2"/>
    <property type="match status" value="1"/>
</dbReference>
<protein>
    <submittedName>
        <fullName evidence="2">HEPN domain-containing protein</fullName>
    </submittedName>
</protein>
<dbReference type="InterPro" id="IPR052548">
    <property type="entry name" value="Type_VII_TA_antitoxin"/>
</dbReference>
<dbReference type="Pfam" id="PF18765">
    <property type="entry name" value="Polbeta"/>
    <property type="match status" value="1"/>
</dbReference>
<dbReference type="RefSeq" id="WP_369084968.1">
    <property type="nucleotide sequence ID" value="NZ_JBFSHR010000091.1"/>
</dbReference>
<dbReference type="SMART" id="SM00748">
    <property type="entry name" value="HEPN"/>
    <property type="match status" value="1"/>
</dbReference>
<dbReference type="PROSITE" id="PS50910">
    <property type="entry name" value="HEPN"/>
    <property type="match status" value="1"/>
</dbReference>
<dbReference type="Proteomes" id="UP001560267">
    <property type="component" value="Unassembled WGS sequence"/>
</dbReference>
<dbReference type="InterPro" id="IPR007842">
    <property type="entry name" value="HEPN_dom"/>
</dbReference>
<dbReference type="EMBL" id="JBFSHR010000091">
    <property type="protein sequence ID" value="MEX6430835.1"/>
    <property type="molecule type" value="Genomic_DNA"/>
</dbReference>
<sequence>MSVVYEVSEGNKALYNDRTLTEWLPTVIGDLVCALDPVRIYLFGSTAQGCDGPDSDLDLLVVVARIEDASEVPDLMVEARRVITAPVPCDVLVTDTASFEAYKDKPWYVYQQIVEEGSLVYEREPWTTKDENMNAHSSGEIGDSAKFLESAKEDLWYANLGKDEHRIGAAFHAQQAAEKALKALLITEAEGFPRTHDLVALVERLPPRYVEAFDVDALSELNPWAIQGRYPADMPSITTGVMERLLATAMSTVEIATRLVAVATATRGETEPKPNGPKRSI</sequence>
<keyword evidence="3" id="KW-1185">Reference proteome</keyword>
<dbReference type="Pfam" id="PF05168">
    <property type="entry name" value="HEPN"/>
    <property type="match status" value="1"/>
</dbReference>
<proteinExistence type="predicted"/>
<dbReference type="PANTHER" id="PTHR33933:SF1">
    <property type="entry name" value="PROTEIN ADENYLYLTRANSFERASE MNTA-RELATED"/>
    <property type="match status" value="1"/>
</dbReference>
<reference evidence="2 3" key="1">
    <citation type="submission" date="2024-07" db="EMBL/GenBank/DDBJ databases">
        <title>Draft Genome Sequence of Ferrimicrobium acidiphilum Strain YE2023, Isolated from a Pulp of Bioleach Reactor.</title>
        <authorList>
            <person name="Elkina Y.A."/>
            <person name="Bulaeva A.G."/>
            <person name="Beletsky A.V."/>
            <person name="Mardanov A.V."/>
        </authorList>
    </citation>
    <scope>NUCLEOTIDE SEQUENCE [LARGE SCALE GENOMIC DNA]</scope>
    <source>
        <strain evidence="2 3">YE2023</strain>
    </source>
</reference>
<comment type="caution">
    <text evidence="2">The sequence shown here is derived from an EMBL/GenBank/DDBJ whole genome shotgun (WGS) entry which is preliminary data.</text>
</comment>
<name>A0ABV3Y6B1_9ACTN</name>
<dbReference type="Gene3D" id="1.20.120.330">
    <property type="entry name" value="Nucleotidyltransferases domain 2"/>
    <property type="match status" value="1"/>
</dbReference>
<evidence type="ECO:0000259" key="1">
    <source>
        <dbReference type="PROSITE" id="PS50910"/>
    </source>
</evidence>
<dbReference type="CDD" id="cd05403">
    <property type="entry name" value="NT_KNTase_like"/>
    <property type="match status" value="1"/>
</dbReference>
<dbReference type="InterPro" id="IPR043519">
    <property type="entry name" value="NT_sf"/>
</dbReference>
<evidence type="ECO:0000313" key="2">
    <source>
        <dbReference type="EMBL" id="MEX6430835.1"/>
    </source>
</evidence>
<evidence type="ECO:0000313" key="3">
    <source>
        <dbReference type="Proteomes" id="UP001560267"/>
    </source>
</evidence>
<gene>
    <name evidence="2" type="ORF">AB6A68_13470</name>
</gene>
<dbReference type="PANTHER" id="PTHR33933">
    <property type="entry name" value="NUCLEOTIDYLTRANSFERASE"/>
    <property type="match status" value="1"/>
</dbReference>
<dbReference type="SUPFAM" id="SSF81593">
    <property type="entry name" value="Nucleotidyltransferase substrate binding subunit/domain"/>
    <property type="match status" value="1"/>
</dbReference>